<dbReference type="InterPro" id="IPR011990">
    <property type="entry name" value="TPR-like_helical_dom_sf"/>
</dbReference>
<gene>
    <name evidence="1" type="ORF">ACJRO7_014989</name>
</gene>
<dbReference type="PANTHER" id="PTHR47926:SF347">
    <property type="entry name" value="PENTATRICOPEPTIDE REPEAT-CONTAINING PROTEIN"/>
    <property type="match status" value="1"/>
</dbReference>
<sequence>MILGFAVNGENENGLQFFYETENRGPKPNAVTFIGGQMACNRKCLINGAWRLFGRVSKGYGTAPTSEHCGSMVDLLVGLDKSKNDP</sequence>
<dbReference type="Proteomes" id="UP001634007">
    <property type="component" value="Unassembled WGS sequence"/>
</dbReference>
<protein>
    <submittedName>
        <fullName evidence="1">Uncharacterized protein</fullName>
    </submittedName>
</protein>
<dbReference type="EMBL" id="JBJKBG010000003">
    <property type="protein sequence ID" value="KAL3745975.1"/>
    <property type="molecule type" value="Genomic_DNA"/>
</dbReference>
<dbReference type="Gene3D" id="1.25.40.10">
    <property type="entry name" value="Tetratricopeptide repeat domain"/>
    <property type="match status" value="1"/>
</dbReference>
<dbReference type="AlphaFoldDB" id="A0ABD3L239"/>
<proteinExistence type="predicted"/>
<dbReference type="PANTHER" id="PTHR47926">
    <property type="entry name" value="PENTATRICOPEPTIDE REPEAT-CONTAINING PROTEIN"/>
    <property type="match status" value="1"/>
</dbReference>
<name>A0ABD3L239_EUCGL</name>
<organism evidence="1 2">
    <name type="scientific">Eucalyptus globulus</name>
    <name type="common">Tasmanian blue gum</name>
    <dbReference type="NCBI Taxonomy" id="34317"/>
    <lineage>
        <taxon>Eukaryota</taxon>
        <taxon>Viridiplantae</taxon>
        <taxon>Streptophyta</taxon>
        <taxon>Embryophyta</taxon>
        <taxon>Tracheophyta</taxon>
        <taxon>Spermatophyta</taxon>
        <taxon>Magnoliopsida</taxon>
        <taxon>eudicotyledons</taxon>
        <taxon>Gunneridae</taxon>
        <taxon>Pentapetalae</taxon>
        <taxon>rosids</taxon>
        <taxon>malvids</taxon>
        <taxon>Myrtales</taxon>
        <taxon>Myrtaceae</taxon>
        <taxon>Myrtoideae</taxon>
        <taxon>Eucalypteae</taxon>
        <taxon>Eucalyptus</taxon>
    </lineage>
</organism>
<accession>A0ABD3L239</accession>
<keyword evidence="2" id="KW-1185">Reference proteome</keyword>
<evidence type="ECO:0000313" key="2">
    <source>
        <dbReference type="Proteomes" id="UP001634007"/>
    </source>
</evidence>
<dbReference type="InterPro" id="IPR046960">
    <property type="entry name" value="PPR_At4g14850-like_plant"/>
</dbReference>
<reference evidence="1 2" key="1">
    <citation type="submission" date="2024-11" db="EMBL/GenBank/DDBJ databases">
        <title>Chromosome-level genome assembly of Eucalyptus globulus Labill. provides insights into its genome evolution.</title>
        <authorList>
            <person name="Li X."/>
        </authorList>
    </citation>
    <scope>NUCLEOTIDE SEQUENCE [LARGE SCALE GENOMIC DNA]</scope>
    <source>
        <strain evidence="1">CL2024</strain>
        <tissue evidence="1">Fresh tender leaves</tissue>
    </source>
</reference>
<evidence type="ECO:0000313" key="1">
    <source>
        <dbReference type="EMBL" id="KAL3745975.1"/>
    </source>
</evidence>
<comment type="caution">
    <text evidence="1">The sequence shown here is derived from an EMBL/GenBank/DDBJ whole genome shotgun (WGS) entry which is preliminary data.</text>
</comment>